<evidence type="ECO:0000313" key="2">
    <source>
        <dbReference type="EMBL" id="PSN73613.1"/>
    </source>
</evidence>
<feature type="compositionally biased region" description="Low complexity" evidence="1">
    <location>
        <begin position="65"/>
        <end position="80"/>
    </location>
</feature>
<sequence length="149" mass="15713">MVGACRASAFAACDAPRAWIHVLGVESPPPPATTTSLTTTLHPFPNPLSSIPHPDPRQTPPFPSFPYSSSTPRPSVPSVPALAAPSLPPISHPSYVTKTFPQHTVACAHPRSESCPVSEPELELDVCSRVGQGVSWAHTHTQTPATSLL</sequence>
<keyword evidence="3" id="KW-1185">Reference proteome</keyword>
<proteinExistence type="predicted"/>
<evidence type="ECO:0000313" key="3">
    <source>
        <dbReference type="Proteomes" id="UP000240883"/>
    </source>
</evidence>
<accession>A0A2T2P7J5</accession>
<organism evidence="2 3">
    <name type="scientific">Corynespora cassiicola Philippines</name>
    <dbReference type="NCBI Taxonomy" id="1448308"/>
    <lineage>
        <taxon>Eukaryota</taxon>
        <taxon>Fungi</taxon>
        <taxon>Dikarya</taxon>
        <taxon>Ascomycota</taxon>
        <taxon>Pezizomycotina</taxon>
        <taxon>Dothideomycetes</taxon>
        <taxon>Pleosporomycetidae</taxon>
        <taxon>Pleosporales</taxon>
        <taxon>Corynesporascaceae</taxon>
        <taxon>Corynespora</taxon>
    </lineage>
</organism>
<name>A0A2T2P7J5_CORCC</name>
<gene>
    <name evidence="2" type="ORF">BS50DRAFT_569122</name>
</gene>
<dbReference type="EMBL" id="KZ678129">
    <property type="protein sequence ID" value="PSN73613.1"/>
    <property type="molecule type" value="Genomic_DNA"/>
</dbReference>
<feature type="region of interest" description="Disordered" evidence="1">
    <location>
        <begin position="27"/>
        <end position="80"/>
    </location>
</feature>
<feature type="compositionally biased region" description="Low complexity" evidence="1">
    <location>
        <begin position="33"/>
        <end position="43"/>
    </location>
</feature>
<evidence type="ECO:0000256" key="1">
    <source>
        <dbReference type="SAM" id="MobiDB-lite"/>
    </source>
</evidence>
<protein>
    <submittedName>
        <fullName evidence="2">Uncharacterized protein</fullName>
    </submittedName>
</protein>
<dbReference type="AlphaFoldDB" id="A0A2T2P7J5"/>
<dbReference type="Proteomes" id="UP000240883">
    <property type="component" value="Unassembled WGS sequence"/>
</dbReference>
<reference evidence="2 3" key="1">
    <citation type="journal article" date="2018" name="Front. Microbiol.">
        <title>Genome-Wide Analysis of Corynespora cassiicola Leaf Fall Disease Putative Effectors.</title>
        <authorList>
            <person name="Lopez D."/>
            <person name="Ribeiro S."/>
            <person name="Label P."/>
            <person name="Fumanal B."/>
            <person name="Venisse J.S."/>
            <person name="Kohler A."/>
            <person name="de Oliveira R.R."/>
            <person name="Labutti K."/>
            <person name="Lipzen A."/>
            <person name="Lail K."/>
            <person name="Bauer D."/>
            <person name="Ohm R.A."/>
            <person name="Barry K.W."/>
            <person name="Spatafora J."/>
            <person name="Grigoriev I.V."/>
            <person name="Martin F.M."/>
            <person name="Pujade-Renaud V."/>
        </authorList>
    </citation>
    <scope>NUCLEOTIDE SEQUENCE [LARGE SCALE GENOMIC DNA]</scope>
    <source>
        <strain evidence="2 3">Philippines</strain>
    </source>
</reference>